<proteinExistence type="predicted"/>
<dbReference type="Proteomes" id="UP000268014">
    <property type="component" value="Unassembled WGS sequence"/>
</dbReference>
<evidence type="ECO:0000313" key="2">
    <source>
        <dbReference type="EMBL" id="VDO33366.1"/>
    </source>
</evidence>
<dbReference type="OrthoDB" id="5813130at2759"/>
<evidence type="ECO:0000313" key="4">
    <source>
        <dbReference type="WBParaSite" id="HPLM_0000793901-mRNA-1"/>
    </source>
</evidence>
<evidence type="ECO:0000256" key="1">
    <source>
        <dbReference type="SAM" id="Coils"/>
    </source>
</evidence>
<feature type="coiled-coil region" evidence="1">
    <location>
        <begin position="73"/>
        <end position="100"/>
    </location>
</feature>
<evidence type="ECO:0000313" key="3">
    <source>
        <dbReference type="Proteomes" id="UP000268014"/>
    </source>
</evidence>
<keyword evidence="3" id="KW-1185">Reference proteome</keyword>
<keyword evidence="1" id="KW-0175">Coiled coil</keyword>
<reference evidence="4" key="1">
    <citation type="submission" date="2017-02" db="UniProtKB">
        <authorList>
            <consortium name="WormBaseParasite"/>
        </authorList>
    </citation>
    <scope>IDENTIFICATION</scope>
</reference>
<organism evidence="4">
    <name type="scientific">Haemonchus placei</name>
    <name type="common">Barber's pole worm</name>
    <dbReference type="NCBI Taxonomy" id="6290"/>
    <lineage>
        <taxon>Eukaryota</taxon>
        <taxon>Metazoa</taxon>
        <taxon>Ecdysozoa</taxon>
        <taxon>Nematoda</taxon>
        <taxon>Chromadorea</taxon>
        <taxon>Rhabditida</taxon>
        <taxon>Rhabditina</taxon>
        <taxon>Rhabditomorpha</taxon>
        <taxon>Strongyloidea</taxon>
        <taxon>Trichostrongylidae</taxon>
        <taxon>Haemonchus</taxon>
    </lineage>
</organism>
<dbReference type="WBParaSite" id="HPLM_0000793901-mRNA-1">
    <property type="protein sequence ID" value="HPLM_0000793901-mRNA-1"/>
    <property type="gene ID" value="HPLM_0000793901"/>
</dbReference>
<reference evidence="2 3" key="2">
    <citation type="submission" date="2018-11" db="EMBL/GenBank/DDBJ databases">
        <authorList>
            <consortium name="Pathogen Informatics"/>
        </authorList>
    </citation>
    <scope>NUCLEOTIDE SEQUENCE [LARGE SCALE GENOMIC DNA]</scope>
    <source>
        <strain evidence="2 3">MHpl1</strain>
    </source>
</reference>
<accession>A0A0N4WBU5</accession>
<sequence length="215" mass="24392">MEFDKTINKEGTCPQFEFVLSAPRRTHFCEFVSAPYLTFLKNNKRNGRGFKFTMSDRPSTSSATSLKTAVTSLKEVISSANTLNEDIRELLEQIEIVEKLPESTNLARIDGWRSRLLTKMRMKISQIEAQYRELVDVRWMEILKTVRTYGPAMSHISYTFASDLQLVEDFFSKALQIATSNVLFSSNIRATIPTIPYNVDGALSRIVFDIGASIA</sequence>
<dbReference type="OMA" id="AMSHISY"/>
<gene>
    <name evidence="2" type="ORF">HPLM_LOCUS7931</name>
</gene>
<dbReference type="EMBL" id="UZAF01016751">
    <property type="protein sequence ID" value="VDO33366.1"/>
    <property type="molecule type" value="Genomic_DNA"/>
</dbReference>
<dbReference type="AlphaFoldDB" id="A0A0N4WBU5"/>
<protein>
    <submittedName>
        <fullName evidence="4">DHC_N1 domain-containing protein</fullName>
    </submittedName>
</protein>
<name>A0A0N4WBU5_HAEPC</name>